<evidence type="ECO:0000256" key="1">
    <source>
        <dbReference type="SAM" id="Coils"/>
    </source>
</evidence>
<keyword evidence="3" id="KW-1185">Reference proteome</keyword>
<comment type="caution">
    <text evidence="2">The sequence shown here is derived from an EMBL/GenBank/DDBJ whole genome shotgun (WGS) entry which is preliminary data.</text>
</comment>
<accession>A0A437KBQ1</accession>
<name>A0A437KBQ1_9BACI</name>
<dbReference type="GeneID" id="87619272"/>
<dbReference type="RefSeq" id="WP_127737998.1">
    <property type="nucleotide sequence ID" value="NZ_CAJCKN010000006.1"/>
</dbReference>
<proteinExistence type="predicted"/>
<organism evidence="2 3">
    <name type="scientific">Niallia taxi</name>
    <dbReference type="NCBI Taxonomy" id="2499688"/>
    <lineage>
        <taxon>Bacteria</taxon>
        <taxon>Bacillati</taxon>
        <taxon>Bacillota</taxon>
        <taxon>Bacilli</taxon>
        <taxon>Bacillales</taxon>
        <taxon>Bacillaceae</taxon>
        <taxon>Niallia</taxon>
    </lineage>
</organism>
<dbReference type="AlphaFoldDB" id="A0A437KBQ1"/>
<evidence type="ECO:0000313" key="2">
    <source>
        <dbReference type="EMBL" id="RVT63521.1"/>
    </source>
</evidence>
<sequence>MGQVTLDVYDLLKRGGTFLQFQINNMIQNQLNNYSLIELAKSQPKALAKKIKTVQKYTEQTATILNFPTKTDLSNATQLIIQSEEKIDNIEDQIYQMTRMLQEMKELVEKIASSDETNSEPISLILSEEIAKQEEEIASLQQGMLDVKQKMAEQKEQFYLTEASSDDPYKVN</sequence>
<feature type="coiled-coil region" evidence="1">
    <location>
        <begin position="73"/>
        <end position="157"/>
    </location>
</feature>
<evidence type="ECO:0000313" key="3">
    <source>
        <dbReference type="Proteomes" id="UP000288024"/>
    </source>
</evidence>
<reference evidence="2 3" key="1">
    <citation type="submission" date="2019-01" db="EMBL/GenBank/DDBJ databases">
        <title>Bacillus sp. M5HDSG1-1, whole genome shotgun sequence.</title>
        <authorList>
            <person name="Tuo L."/>
        </authorList>
    </citation>
    <scope>NUCLEOTIDE SEQUENCE [LARGE SCALE GENOMIC DNA]</scope>
    <source>
        <strain evidence="2 3">M5HDSG1-1</strain>
    </source>
</reference>
<gene>
    <name evidence="2" type="ORF">EM808_09610</name>
</gene>
<protein>
    <submittedName>
        <fullName evidence="2">Uncharacterized protein</fullName>
    </submittedName>
</protein>
<dbReference type="Proteomes" id="UP000288024">
    <property type="component" value="Unassembled WGS sequence"/>
</dbReference>
<dbReference type="EMBL" id="RZTZ01000003">
    <property type="protein sequence ID" value="RVT63521.1"/>
    <property type="molecule type" value="Genomic_DNA"/>
</dbReference>
<keyword evidence="1" id="KW-0175">Coiled coil</keyword>